<keyword evidence="5 7" id="KW-0472">Membrane</keyword>
<feature type="transmembrane region" description="Helical" evidence="7">
    <location>
        <begin position="934"/>
        <end position="956"/>
    </location>
</feature>
<feature type="coiled-coil region" evidence="6">
    <location>
        <begin position="239"/>
        <end position="298"/>
    </location>
</feature>
<protein>
    <recommendedName>
        <fullName evidence="8">ABC3 transporter permease C-terminal domain-containing protein</fullName>
    </recommendedName>
</protein>
<dbReference type="EMBL" id="CP013213">
    <property type="protein sequence ID" value="AMC94119.1"/>
    <property type="molecule type" value="Genomic_DNA"/>
</dbReference>
<evidence type="ECO:0000256" key="4">
    <source>
        <dbReference type="ARBA" id="ARBA00022989"/>
    </source>
</evidence>
<evidence type="ECO:0000313" key="9">
    <source>
        <dbReference type="EMBL" id="AMC94119.1"/>
    </source>
</evidence>
<dbReference type="InterPro" id="IPR038766">
    <property type="entry name" value="Membrane_comp_ABC_pdt"/>
</dbReference>
<evidence type="ECO:0000259" key="8">
    <source>
        <dbReference type="Pfam" id="PF02687"/>
    </source>
</evidence>
<evidence type="ECO:0000256" key="6">
    <source>
        <dbReference type="SAM" id="Coils"/>
    </source>
</evidence>
<dbReference type="Proteomes" id="UP000063781">
    <property type="component" value="Chromosome"/>
</dbReference>
<organism evidence="9 10">
    <name type="scientific">Erysipelothrix larvae</name>
    <dbReference type="NCBI Taxonomy" id="1514105"/>
    <lineage>
        <taxon>Bacteria</taxon>
        <taxon>Bacillati</taxon>
        <taxon>Bacillota</taxon>
        <taxon>Erysipelotrichia</taxon>
        <taxon>Erysipelotrichales</taxon>
        <taxon>Erysipelotrichaceae</taxon>
        <taxon>Erysipelothrix</taxon>
    </lineage>
</organism>
<dbReference type="KEGG" id="erl:AOC36_08995"/>
<keyword evidence="3 7" id="KW-0812">Transmembrane</keyword>
<evidence type="ECO:0000256" key="7">
    <source>
        <dbReference type="SAM" id="Phobius"/>
    </source>
</evidence>
<keyword evidence="10" id="KW-1185">Reference proteome</keyword>
<feature type="coiled-coil region" evidence="6">
    <location>
        <begin position="369"/>
        <end position="456"/>
    </location>
</feature>
<keyword evidence="6" id="KW-0175">Coiled coil</keyword>
<evidence type="ECO:0000256" key="1">
    <source>
        <dbReference type="ARBA" id="ARBA00004651"/>
    </source>
</evidence>
<feature type="transmembrane region" description="Helical" evidence="7">
    <location>
        <begin position="535"/>
        <end position="560"/>
    </location>
</feature>
<feature type="transmembrane region" description="Helical" evidence="7">
    <location>
        <begin position="492"/>
        <end position="514"/>
    </location>
</feature>
<keyword evidence="2" id="KW-1003">Cell membrane</keyword>
<gene>
    <name evidence="9" type="ORF">AOC36_08995</name>
</gene>
<comment type="subcellular location">
    <subcellularLocation>
        <location evidence="1">Cell membrane</location>
        <topology evidence="1">Multi-pass membrane protein</topology>
    </subcellularLocation>
</comment>
<name>A0A0X8H109_9FIRM</name>
<feature type="domain" description="ABC3 transporter permease C-terminal" evidence="8">
    <location>
        <begin position="491"/>
        <end position="600"/>
    </location>
</feature>
<accession>A0A0X8H109</accession>
<dbReference type="GO" id="GO:0005886">
    <property type="term" value="C:plasma membrane"/>
    <property type="evidence" value="ECO:0007669"/>
    <property type="project" value="UniProtKB-SubCell"/>
</dbReference>
<keyword evidence="4 7" id="KW-1133">Transmembrane helix</keyword>
<feature type="domain" description="ABC3 transporter permease C-terminal" evidence="8">
    <location>
        <begin position="885"/>
        <end position="1002"/>
    </location>
</feature>
<feature type="transmembrane region" description="Helical" evidence="7">
    <location>
        <begin position="976"/>
        <end position="998"/>
    </location>
</feature>
<feature type="transmembrane region" description="Helical" evidence="7">
    <location>
        <begin position="14"/>
        <end position="34"/>
    </location>
</feature>
<dbReference type="Gene3D" id="1.10.287.1490">
    <property type="match status" value="1"/>
</dbReference>
<evidence type="ECO:0000256" key="5">
    <source>
        <dbReference type="ARBA" id="ARBA00023136"/>
    </source>
</evidence>
<feature type="transmembrane region" description="Helical" evidence="7">
    <location>
        <begin position="580"/>
        <end position="601"/>
    </location>
</feature>
<feature type="transmembrane region" description="Helical" evidence="7">
    <location>
        <begin position="882"/>
        <end position="901"/>
    </location>
</feature>
<dbReference type="AlphaFoldDB" id="A0A0X8H109"/>
<dbReference type="InterPro" id="IPR003838">
    <property type="entry name" value="ABC3_permease_C"/>
</dbReference>
<dbReference type="Pfam" id="PF02687">
    <property type="entry name" value="FtsX"/>
    <property type="match status" value="2"/>
</dbReference>
<proteinExistence type="predicted"/>
<dbReference type="RefSeq" id="WP_067633526.1">
    <property type="nucleotide sequence ID" value="NZ_CP013213.1"/>
</dbReference>
<feature type="transmembrane region" description="Helical" evidence="7">
    <location>
        <begin position="657"/>
        <end position="676"/>
    </location>
</feature>
<evidence type="ECO:0000256" key="2">
    <source>
        <dbReference type="ARBA" id="ARBA00022475"/>
    </source>
</evidence>
<dbReference type="PANTHER" id="PTHR30287:SF1">
    <property type="entry name" value="INNER MEMBRANE PROTEIN"/>
    <property type="match status" value="1"/>
</dbReference>
<dbReference type="OrthoDB" id="5137249at2"/>
<dbReference type="PANTHER" id="PTHR30287">
    <property type="entry name" value="MEMBRANE COMPONENT OF PREDICTED ABC SUPERFAMILY METABOLITE UPTAKE TRANSPORTER"/>
    <property type="match status" value="1"/>
</dbReference>
<sequence length="1011" mass="112667">MLVKNTLSKIKKSLGRYLSILTIVVVGVAFMAGLQASSDNIEKTAETYVTDYNLMDIKIVSTLGLTADDVTQLQKLDGIQSVTPTYSVDVFNNDQVIRVFALENDVNQVRLIEGRLPESFSEVVADANTYQVGDVITITSDVQDTLSQTSFTVVGTVQSVLFLSNDYGSATIGDGRLTSYIFIPRENFILDVYTEIYLRINNTVDAPFSDAYTQQVSRIVDEVRGISATQENARRDEIIADALKEIDANQRTLDQERQNGLQKLDDARHELDTNYLKLQDAQKELDAQRATLNDQITQQNAAFDEARTQINQARITINASLDQAGLTPTSLETTLAQLDETILSIQQQLSLLDPEDPLYAQTQGYLTQLQTQQAQLQTLSDSINQLDAQELQLNEGVTQFNAEIDNAQRQIDQGQQDIDTNLQKVYDGYETLDENTLTFNQEIKDAQAKIDDARQEVLTLEMPTWHITTRDNITAFSFLKTGITVIRQVTNVFPLFFIAIVVLMTSNSMARMIAEERSELGTLTSLGFKDKEITGAYLLYVLSSSGVGALIGFVLGSFIIPPVIFSTFDFSIPPLINDLNFPLFGIMLLIIAGMMSVVTMWSCNTELKHMPANLMRPLPPKKGQKIFLENIPFIWSRLSFTWKVTIRNMFRYKKRGLMTLVGVSACTGLLVTGFGIRDSVNGVVEKQYNEIFTYDSMVILSDALSDVSPLQDTLELNGLINPLFVNQNSYSLLGSDQSIDAIMIVPENLDQFETYFNLVDFQTQQPLTLEDNKIILSQNAASLLSLSVGESLTFENADKVQFTVEISGIAENYLSNYIFMTPHTYETFINETLTFNSVFADFTTNASQLGEVLMALDDVVSITFTQDIIQAALDANSGLNSVVTLIVIIASILALVVLYNLTSINISERIREIATLKVLGFKDHETNAYIYREALILSIIAIFIGMGLGIGLHRFVIGLVELVGSIFFRTIEPLTFVISFVMTLGFIMIMQGVTYLKIKTINMIESLKSVE</sequence>
<evidence type="ECO:0000313" key="10">
    <source>
        <dbReference type="Proteomes" id="UP000063781"/>
    </source>
</evidence>
<reference evidence="9 10" key="1">
    <citation type="submission" date="2015-10" db="EMBL/GenBank/DDBJ databases">
        <title>Erysipelothrix larvae sp. LV19 isolated from the larval gut of the rhinoceros beetle, Trypoxylus dichotomus.</title>
        <authorList>
            <person name="Lim S."/>
            <person name="Kim B.-C."/>
        </authorList>
    </citation>
    <scope>NUCLEOTIDE SEQUENCE [LARGE SCALE GENOMIC DNA]</scope>
    <source>
        <strain evidence="9 10">LV19</strain>
    </source>
</reference>
<evidence type="ECO:0000256" key="3">
    <source>
        <dbReference type="ARBA" id="ARBA00022692"/>
    </source>
</evidence>
<dbReference type="STRING" id="1514105.AOC36_08995"/>